<feature type="transmembrane region" description="Helical" evidence="6">
    <location>
        <begin position="226"/>
        <end position="247"/>
    </location>
</feature>
<dbReference type="Proteomes" id="UP001321520">
    <property type="component" value="Chromosome"/>
</dbReference>
<evidence type="ECO:0000313" key="7">
    <source>
        <dbReference type="EMBL" id="WKD50187.1"/>
    </source>
</evidence>
<dbReference type="EC" id="2.7.13.3" evidence="2"/>
<dbReference type="InterPro" id="IPR036890">
    <property type="entry name" value="HATPase_C_sf"/>
</dbReference>
<name>A0ABY9EC22_9GAMM</name>
<dbReference type="RefSeq" id="WP_301416250.1">
    <property type="nucleotide sequence ID" value="NZ_CP098023.1"/>
</dbReference>
<keyword evidence="6" id="KW-0812">Transmembrane</keyword>
<dbReference type="PANTHER" id="PTHR24421">
    <property type="entry name" value="NITRATE/NITRITE SENSOR PROTEIN NARX-RELATED"/>
    <property type="match status" value="1"/>
</dbReference>
<feature type="transmembrane region" description="Helical" evidence="6">
    <location>
        <begin position="320"/>
        <end position="344"/>
    </location>
</feature>
<dbReference type="InterPro" id="IPR050482">
    <property type="entry name" value="Sensor_HK_TwoCompSys"/>
</dbReference>
<gene>
    <name evidence="7" type="ORF">M8T91_01785</name>
</gene>
<proteinExistence type="predicted"/>
<dbReference type="EMBL" id="CP098023">
    <property type="protein sequence ID" value="WKD50187.1"/>
    <property type="molecule type" value="Genomic_DNA"/>
</dbReference>
<evidence type="ECO:0000256" key="2">
    <source>
        <dbReference type="ARBA" id="ARBA00012438"/>
    </source>
</evidence>
<evidence type="ECO:0000256" key="5">
    <source>
        <dbReference type="ARBA" id="ARBA00023012"/>
    </source>
</evidence>
<comment type="catalytic activity">
    <reaction evidence="1">
        <text>ATP + protein L-histidine = ADP + protein N-phospho-L-histidine.</text>
        <dbReference type="EC" id="2.7.13.3"/>
    </reaction>
</comment>
<keyword evidence="6" id="KW-1133">Transmembrane helix</keyword>
<keyword evidence="5" id="KW-0902">Two-component regulatory system</keyword>
<reference evidence="7 8" key="1">
    <citation type="submission" date="2022-05" db="EMBL/GenBank/DDBJ databases">
        <title>Microbulbifer sp. nov., isolated from sponge.</title>
        <authorList>
            <person name="Gao L."/>
        </authorList>
    </citation>
    <scope>NUCLEOTIDE SEQUENCE [LARGE SCALE GENOMIC DNA]</scope>
    <source>
        <strain evidence="7 8">MI-G</strain>
    </source>
</reference>
<feature type="transmembrane region" description="Helical" evidence="6">
    <location>
        <begin position="198"/>
        <end position="220"/>
    </location>
</feature>
<dbReference type="Gene3D" id="3.30.565.10">
    <property type="entry name" value="Histidine kinase-like ATPase, C-terminal domain"/>
    <property type="match status" value="1"/>
</dbReference>
<evidence type="ECO:0000256" key="1">
    <source>
        <dbReference type="ARBA" id="ARBA00000085"/>
    </source>
</evidence>
<protein>
    <recommendedName>
        <fullName evidence="2">histidine kinase</fullName>
        <ecNumber evidence="2">2.7.13.3</ecNumber>
    </recommendedName>
</protein>
<organism evidence="7 8">
    <name type="scientific">Microbulbifer spongiae</name>
    <dbReference type="NCBI Taxonomy" id="2944933"/>
    <lineage>
        <taxon>Bacteria</taxon>
        <taxon>Pseudomonadati</taxon>
        <taxon>Pseudomonadota</taxon>
        <taxon>Gammaproteobacteria</taxon>
        <taxon>Cellvibrionales</taxon>
        <taxon>Microbulbiferaceae</taxon>
        <taxon>Microbulbifer</taxon>
    </lineage>
</organism>
<evidence type="ECO:0000256" key="3">
    <source>
        <dbReference type="ARBA" id="ARBA00022679"/>
    </source>
</evidence>
<dbReference type="SUPFAM" id="SSF55874">
    <property type="entry name" value="ATPase domain of HSP90 chaperone/DNA topoisomerase II/histidine kinase"/>
    <property type="match status" value="1"/>
</dbReference>
<dbReference type="PANTHER" id="PTHR24421:SF10">
    <property type="entry name" value="NITRATE_NITRITE SENSOR PROTEIN NARQ"/>
    <property type="match status" value="1"/>
</dbReference>
<feature type="transmembrane region" description="Helical" evidence="6">
    <location>
        <begin position="285"/>
        <end position="308"/>
    </location>
</feature>
<evidence type="ECO:0000256" key="6">
    <source>
        <dbReference type="SAM" id="Phobius"/>
    </source>
</evidence>
<feature type="transmembrane region" description="Helical" evidence="6">
    <location>
        <begin position="259"/>
        <end position="279"/>
    </location>
</feature>
<keyword evidence="4" id="KW-0418">Kinase</keyword>
<feature type="transmembrane region" description="Helical" evidence="6">
    <location>
        <begin position="171"/>
        <end position="191"/>
    </location>
</feature>
<evidence type="ECO:0000256" key="4">
    <source>
        <dbReference type="ARBA" id="ARBA00022777"/>
    </source>
</evidence>
<sequence>MMLLLPVIFWGLMLAIDNLDGLGDLYKFEQVSWQYSPGDIPSELGSAWQFEKLPRLFKIEKANVNIWFRVQPKNDTCSSLQAIFIPKQKWGIRLFIHDRLIGETPHSSFVLPNWNTPVFLSLPQGECNSIPTLYIQMKLGSRTALLSPFYIATPEKLLPAYRTHQLLNVTIPQISCIILWVFSLLMMVFWVQRRKNSVYGWFSLVVALWASHTTLRLMALPGFMPYWIWSFLLTACVVWFVSIGIVFTHRFIKIKVPILEVGVNTLNVFLSIVAAWLLYIRSDYYHLIAGKIWIGFALLIGIYNLIRLTFSRNLLFQERICLSGCFLLILSVGAHDYAIVNFWVEQSRQYYLHHAGFIFIVVFLILLILRYQRLLLYQYHVKRTFKNLIFKNAQRFRQDKFNLISRERKRIMQNLHDGAIGHLISAVNSLRLGNINPKLIIDLLQHSIDDLRIIIDSLDEDMNDLGLFLICFRQRYEPRLKACGIELMWTNSINERYVLDADKALNILRIIQESITNVIKHSGASKLKFLAEIDYIESTGCPALYLTLSDNGRGFNGQLAGRGINILHERAENLKGSLQIISSKLTGTRVQLMCPLAGC</sequence>
<dbReference type="CDD" id="cd16917">
    <property type="entry name" value="HATPase_UhpB-NarQ-NarX-like"/>
    <property type="match status" value="1"/>
</dbReference>
<accession>A0ABY9EC22</accession>
<keyword evidence="6" id="KW-0472">Membrane</keyword>
<feature type="transmembrane region" description="Helical" evidence="6">
    <location>
        <begin position="350"/>
        <end position="369"/>
    </location>
</feature>
<keyword evidence="8" id="KW-1185">Reference proteome</keyword>
<keyword evidence="3" id="KW-0808">Transferase</keyword>
<evidence type="ECO:0000313" key="8">
    <source>
        <dbReference type="Proteomes" id="UP001321520"/>
    </source>
</evidence>